<protein>
    <submittedName>
        <fullName evidence="1">Uncharacterized protein</fullName>
    </submittedName>
</protein>
<organism evidence="1 2">
    <name type="scientific">Natribaculum luteum</name>
    <dbReference type="NCBI Taxonomy" id="1586232"/>
    <lineage>
        <taxon>Archaea</taxon>
        <taxon>Methanobacteriati</taxon>
        <taxon>Methanobacteriota</taxon>
        <taxon>Stenosarchaea group</taxon>
        <taxon>Halobacteria</taxon>
        <taxon>Halobacteriales</taxon>
        <taxon>Natrialbaceae</taxon>
        <taxon>Natribaculum</taxon>
    </lineage>
</organism>
<dbReference type="Proteomes" id="UP001595821">
    <property type="component" value="Unassembled WGS sequence"/>
</dbReference>
<accession>A0ABD5NZ03</accession>
<dbReference type="AlphaFoldDB" id="A0ABD5NZ03"/>
<proteinExistence type="predicted"/>
<comment type="caution">
    <text evidence="1">The sequence shown here is derived from an EMBL/GenBank/DDBJ whole genome shotgun (WGS) entry which is preliminary data.</text>
</comment>
<gene>
    <name evidence="1" type="ORF">ACFOZ7_09250</name>
</gene>
<dbReference type="EMBL" id="JBHSDJ010000029">
    <property type="protein sequence ID" value="MFC4247183.1"/>
    <property type="molecule type" value="Genomic_DNA"/>
</dbReference>
<evidence type="ECO:0000313" key="2">
    <source>
        <dbReference type="Proteomes" id="UP001595821"/>
    </source>
</evidence>
<dbReference type="GeneID" id="71853824"/>
<evidence type="ECO:0000313" key="1">
    <source>
        <dbReference type="EMBL" id="MFC4247183.1"/>
    </source>
</evidence>
<reference evidence="1 2" key="1">
    <citation type="journal article" date="2014" name="Int. J. Syst. Evol. Microbiol.">
        <title>Complete genome sequence of Corynebacterium casei LMG S-19264T (=DSM 44701T), isolated from a smear-ripened cheese.</title>
        <authorList>
            <consortium name="US DOE Joint Genome Institute (JGI-PGF)"/>
            <person name="Walter F."/>
            <person name="Albersmeier A."/>
            <person name="Kalinowski J."/>
            <person name="Ruckert C."/>
        </authorList>
    </citation>
    <scope>NUCLEOTIDE SEQUENCE [LARGE SCALE GENOMIC DNA]</scope>
    <source>
        <strain evidence="1 2">IBRC-M 10912</strain>
    </source>
</reference>
<dbReference type="RefSeq" id="WP_246974503.1">
    <property type="nucleotide sequence ID" value="NZ_CP095397.1"/>
</dbReference>
<sequence>MADPPCGHCSETAGRGSALRLGRTPFGTWNRREWAVNRVRSRLAAEWTRRKAVVERLSVVEASRVTALEEVVTADSSANQSVIAERIVAVVAVGLVEIETGAPDQVVVGVAVTLAPPARTRVALLAPEATGERVARFETLVPSGRQRP</sequence>
<name>A0ABD5NZ03_9EURY</name>